<dbReference type="EMBL" id="CM000883">
    <property type="protein sequence ID" value="KQJ88211.1"/>
    <property type="molecule type" value="Genomic_DNA"/>
</dbReference>
<keyword evidence="3" id="KW-1185">Reference proteome</keyword>
<sequence>MEHGCRCEDRKDLTAKQAKDHSCSCHSFICGEGTKPPGDFAERVGGDLGYPPGCSISFTVEMQLIYPKAPNLIYSYGAMEHCRNAIML</sequence>
<reference evidence="2" key="3">
    <citation type="submission" date="2018-08" db="UniProtKB">
        <authorList>
            <consortium name="EnsemblPlants"/>
        </authorList>
    </citation>
    <scope>IDENTIFICATION</scope>
    <source>
        <strain evidence="2">cv. Bd21</strain>
    </source>
</reference>
<evidence type="ECO:0000313" key="3">
    <source>
        <dbReference type="Proteomes" id="UP000008810"/>
    </source>
</evidence>
<name>A0A0Q3HIN5_BRADI</name>
<reference evidence="1 2" key="1">
    <citation type="journal article" date="2010" name="Nature">
        <title>Genome sequencing and analysis of the model grass Brachypodium distachyon.</title>
        <authorList>
            <consortium name="International Brachypodium Initiative"/>
        </authorList>
    </citation>
    <scope>NUCLEOTIDE SEQUENCE [LARGE SCALE GENOMIC DNA]</scope>
    <source>
        <strain evidence="1 2">Bd21</strain>
    </source>
</reference>
<evidence type="ECO:0000313" key="2">
    <source>
        <dbReference type="EnsemblPlants" id="KQJ88211"/>
    </source>
</evidence>
<protein>
    <submittedName>
        <fullName evidence="1 2">Uncharacterized protein</fullName>
    </submittedName>
</protein>
<accession>A0A0Q3HIN5</accession>
<dbReference type="Gramene" id="KQJ88211">
    <property type="protein sequence ID" value="KQJ88211"/>
    <property type="gene ID" value="BRADI_4g16422v3"/>
</dbReference>
<proteinExistence type="predicted"/>
<dbReference type="AlphaFoldDB" id="A0A0Q3HIN5"/>
<dbReference type="InParanoid" id="A0A0Q3HIN5"/>
<reference evidence="1" key="2">
    <citation type="submission" date="2017-06" db="EMBL/GenBank/DDBJ databases">
        <title>WGS assembly of Brachypodium distachyon.</title>
        <authorList>
            <consortium name="The International Brachypodium Initiative"/>
            <person name="Lucas S."/>
            <person name="Harmon-Smith M."/>
            <person name="Lail K."/>
            <person name="Tice H."/>
            <person name="Grimwood J."/>
            <person name="Bruce D."/>
            <person name="Barry K."/>
            <person name="Shu S."/>
            <person name="Lindquist E."/>
            <person name="Wang M."/>
            <person name="Pitluck S."/>
            <person name="Vogel J.P."/>
            <person name="Garvin D.F."/>
            <person name="Mockler T.C."/>
            <person name="Schmutz J."/>
            <person name="Rokhsar D."/>
            <person name="Bevan M.W."/>
        </authorList>
    </citation>
    <scope>NUCLEOTIDE SEQUENCE</scope>
    <source>
        <strain evidence="1">Bd21</strain>
    </source>
</reference>
<dbReference type="EnsemblPlants" id="KQJ88211">
    <property type="protein sequence ID" value="KQJ88211"/>
    <property type="gene ID" value="BRADI_4g16422v3"/>
</dbReference>
<organism evidence="1">
    <name type="scientific">Brachypodium distachyon</name>
    <name type="common">Purple false brome</name>
    <name type="synonym">Trachynia distachya</name>
    <dbReference type="NCBI Taxonomy" id="15368"/>
    <lineage>
        <taxon>Eukaryota</taxon>
        <taxon>Viridiplantae</taxon>
        <taxon>Streptophyta</taxon>
        <taxon>Embryophyta</taxon>
        <taxon>Tracheophyta</taxon>
        <taxon>Spermatophyta</taxon>
        <taxon>Magnoliopsida</taxon>
        <taxon>Liliopsida</taxon>
        <taxon>Poales</taxon>
        <taxon>Poaceae</taxon>
        <taxon>BOP clade</taxon>
        <taxon>Pooideae</taxon>
        <taxon>Stipodae</taxon>
        <taxon>Brachypodieae</taxon>
        <taxon>Brachypodium</taxon>
    </lineage>
</organism>
<gene>
    <name evidence="1" type="ORF">BRADI_4g16422v3</name>
</gene>
<dbReference type="Proteomes" id="UP000008810">
    <property type="component" value="Chromosome 4"/>
</dbReference>
<evidence type="ECO:0000313" key="1">
    <source>
        <dbReference type="EMBL" id="KQJ88211.1"/>
    </source>
</evidence>